<dbReference type="SMART" id="SM00981">
    <property type="entry name" value="THUMP"/>
    <property type="match status" value="1"/>
</dbReference>
<dbReference type="FunFam" id="3.40.640.10:FF:000084">
    <property type="entry name" value="IscS-like cysteine desulfurase"/>
    <property type="match status" value="1"/>
</dbReference>
<evidence type="ECO:0000256" key="15">
    <source>
        <dbReference type="ARBA" id="ARBA00023014"/>
    </source>
</evidence>
<comment type="catalytic activity">
    <reaction evidence="17">
        <text>(sulfur carrier)-H + L-cysteine = (sulfur carrier)-SH + L-alanine</text>
        <dbReference type="Rhea" id="RHEA:43892"/>
        <dbReference type="Rhea" id="RHEA-COMP:14737"/>
        <dbReference type="Rhea" id="RHEA-COMP:14739"/>
        <dbReference type="ChEBI" id="CHEBI:29917"/>
        <dbReference type="ChEBI" id="CHEBI:35235"/>
        <dbReference type="ChEBI" id="CHEBI:57972"/>
        <dbReference type="ChEBI" id="CHEBI:64428"/>
        <dbReference type="EC" id="2.8.1.7"/>
    </reaction>
</comment>
<evidence type="ECO:0000256" key="18">
    <source>
        <dbReference type="ARBA" id="ARBA00052330"/>
    </source>
</evidence>
<dbReference type="CDD" id="cd11716">
    <property type="entry name" value="THUMP_ThiI"/>
    <property type="match status" value="1"/>
</dbReference>
<feature type="binding site" evidence="25">
    <location>
        <begin position="615"/>
        <end position="616"/>
    </location>
    <ligand>
        <name>ATP</name>
        <dbReference type="ChEBI" id="CHEBI:30616"/>
    </ligand>
</feature>
<dbReference type="PANTHER" id="PTHR11601:SF34">
    <property type="entry name" value="CYSTEINE DESULFURASE"/>
    <property type="match status" value="1"/>
</dbReference>
<evidence type="ECO:0000256" key="13">
    <source>
        <dbReference type="ARBA" id="ARBA00022977"/>
    </source>
</evidence>
<dbReference type="Gene3D" id="3.90.1150.10">
    <property type="entry name" value="Aspartate Aminotransferase, domain 1"/>
    <property type="match status" value="1"/>
</dbReference>
<evidence type="ECO:0000256" key="12">
    <source>
        <dbReference type="ARBA" id="ARBA00022898"/>
    </source>
</evidence>
<dbReference type="InterPro" id="IPR000192">
    <property type="entry name" value="Aminotrans_V_dom"/>
</dbReference>
<keyword evidence="8" id="KW-0479">Metal-binding</keyword>
<evidence type="ECO:0000256" key="2">
    <source>
        <dbReference type="ARBA" id="ARBA00004496"/>
    </source>
</evidence>
<comment type="function">
    <text evidence="19 25">Catalyzes the ATP-dependent transfer of a sulfur to tRNA to produce 4-thiouridine in position 8 of tRNAs, which functions as a near-UV photosensor. Also catalyzes the transfer of sulfur to the sulfur carrier protein ThiS, forming ThiS-thiocarboxylate. This is a step in the synthesis of thiazole, in the thiamine biosynthesis pathway. The sulfur is donated as persulfide by IscS.</text>
</comment>
<comment type="similarity">
    <text evidence="4">Belongs to the class-V pyridoxal-phosphate-dependent aminotransferase family. NifS/IscS subfamily.</text>
</comment>
<name>A0A6F8ZGD2_9FIRM</name>
<organism evidence="28 29">
    <name type="scientific">Candidatus Hydrogenisulfobacillus filiaventi</name>
    <dbReference type="NCBI Taxonomy" id="2707344"/>
    <lineage>
        <taxon>Bacteria</taxon>
        <taxon>Bacillati</taxon>
        <taxon>Bacillota</taxon>
        <taxon>Clostridia</taxon>
        <taxon>Eubacteriales</taxon>
        <taxon>Clostridiales Family XVII. Incertae Sedis</taxon>
        <taxon>Candidatus Hydrogenisulfobacillus</taxon>
    </lineage>
</organism>
<evidence type="ECO:0000256" key="5">
    <source>
        <dbReference type="ARBA" id="ARBA00022490"/>
    </source>
</evidence>
<evidence type="ECO:0000256" key="25">
    <source>
        <dbReference type="HAMAP-Rule" id="MF_00021"/>
    </source>
</evidence>
<evidence type="ECO:0000256" key="22">
    <source>
        <dbReference type="ARBA" id="ARBA00075337"/>
    </source>
</evidence>
<evidence type="ECO:0000256" key="23">
    <source>
        <dbReference type="ARBA" id="ARBA00077849"/>
    </source>
</evidence>
<dbReference type="NCBIfam" id="TIGR00342">
    <property type="entry name" value="tRNA uracil 4-sulfurtransferase ThiI"/>
    <property type="match status" value="1"/>
</dbReference>
<dbReference type="InterPro" id="IPR054173">
    <property type="entry name" value="ThiI_fer"/>
</dbReference>
<protein>
    <recommendedName>
        <fullName evidence="21 25">Probable tRNA sulfurtransferase</fullName>
        <ecNumber evidence="25">2.8.1.4</ecNumber>
    </recommendedName>
    <alternativeName>
        <fullName evidence="22 25">Sulfur carrier protein ThiS sulfurtransferase</fullName>
    </alternativeName>
    <alternativeName>
        <fullName evidence="23 25">Thiamine biosynthesis protein ThiI</fullName>
    </alternativeName>
    <alternativeName>
        <fullName evidence="24 25">tRNA 4-thiouridine synthase</fullName>
    </alternativeName>
</protein>
<feature type="binding site" evidence="25">
    <location>
        <position position="729"/>
    </location>
    <ligand>
        <name>ATP</name>
        <dbReference type="ChEBI" id="CHEBI:30616"/>
    </ligand>
</feature>
<comment type="cofactor">
    <cofactor evidence="1 26">
        <name>pyridoxal 5'-phosphate</name>
        <dbReference type="ChEBI" id="CHEBI:597326"/>
    </cofactor>
</comment>
<evidence type="ECO:0000256" key="17">
    <source>
        <dbReference type="ARBA" id="ARBA00050776"/>
    </source>
</evidence>
<dbReference type="PROSITE" id="PS00595">
    <property type="entry name" value="AA_TRANSFER_CLASS_5"/>
    <property type="match status" value="1"/>
</dbReference>
<feature type="domain" description="THUMP" evidence="27">
    <location>
        <begin position="490"/>
        <end position="597"/>
    </location>
</feature>
<keyword evidence="11 25" id="KW-0694">RNA-binding</keyword>
<dbReference type="SUPFAM" id="SSF52402">
    <property type="entry name" value="Adenine nucleotide alpha hydrolases-like"/>
    <property type="match status" value="1"/>
</dbReference>
<dbReference type="InterPro" id="IPR020536">
    <property type="entry name" value="ThiI_AANH"/>
</dbReference>
<dbReference type="PANTHER" id="PTHR11601">
    <property type="entry name" value="CYSTEINE DESULFURYLASE FAMILY MEMBER"/>
    <property type="match status" value="1"/>
</dbReference>
<dbReference type="GO" id="GO:0046872">
    <property type="term" value="F:metal ion binding"/>
    <property type="evidence" value="ECO:0007669"/>
    <property type="project" value="UniProtKB-KW"/>
</dbReference>
<keyword evidence="6 25" id="KW-0820">tRNA-binding</keyword>
<evidence type="ECO:0000256" key="8">
    <source>
        <dbReference type="ARBA" id="ARBA00022723"/>
    </source>
</evidence>
<evidence type="ECO:0000256" key="7">
    <source>
        <dbReference type="ARBA" id="ARBA00022679"/>
    </source>
</evidence>
<evidence type="ECO:0000256" key="16">
    <source>
        <dbReference type="ARBA" id="ARBA00050570"/>
    </source>
</evidence>
<dbReference type="CDD" id="cd01712">
    <property type="entry name" value="PPase_ThiI"/>
    <property type="match status" value="1"/>
</dbReference>
<comment type="similarity">
    <text evidence="20 25">Belongs to the ThiI family.</text>
</comment>
<evidence type="ECO:0000256" key="6">
    <source>
        <dbReference type="ARBA" id="ARBA00022555"/>
    </source>
</evidence>
<keyword evidence="29" id="KW-1185">Reference proteome</keyword>
<dbReference type="PROSITE" id="PS51165">
    <property type="entry name" value="THUMP"/>
    <property type="match status" value="1"/>
</dbReference>
<dbReference type="InterPro" id="IPR004114">
    <property type="entry name" value="THUMP_dom"/>
</dbReference>
<dbReference type="GO" id="GO:0140741">
    <property type="term" value="F:tRNA-uracil-4 sulfurtransferase activity"/>
    <property type="evidence" value="ECO:0007669"/>
    <property type="project" value="UniProtKB-EC"/>
</dbReference>
<feature type="binding site" evidence="25">
    <location>
        <begin position="640"/>
        <end position="641"/>
    </location>
    <ligand>
        <name>ATP</name>
        <dbReference type="ChEBI" id="CHEBI:30616"/>
    </ligand>
</feature>
<dbReference type="UniPathway" id="UPA00060"/>
<dbReference type="InterPro" id="IPR020578">
    <property type="entry name" value="Aminotrans_V_PyrdxlP_BS"/>
</dbReference>
<evidence type="ECO:0000256" key="10">
    <source>
        <dbReference type="ARBA" id="ARBA00022840"/>
    </source>
</evidence>
<dbReference type="InterPro" id="IPR014729">
    <property type="entry name" value="Rossmann-like_a/b/a_fold"/>
</dbReference>
<comment type="subcellular location">
    <subcellularLocation>
        <location evidence="2 25">Cytoplasm</location>
    </subcellularLocation>
</comment>
<dbReference type="GO" id="GO:0031071">
    <property type="term" value="F:cysteine desulfurase activity"/>
    <property type="evidence" value="ECO:0007669"/>
    <property type="project" value="UniProtKB-EC"/>
</dbReference>
<comment type="catalytic activity">
    <reaction evidence="16 25">
        <text>[ThiI sulfur-carrier protein]-S-sulfanyl-L-cysteine + a uridine in tRNA + 2 reduced [2Fe-2S]-[ferredoxin] + ATP + H(+) = [ThiI sulfur-carrier protein]-L-cysteine + a 4-thiouridine in tRNA + 2 oxidized [2Fe-2S]-[ferredoxin] + AMP + diphosphate</text>
        <dbReference type="Rhea" id="RHEA:24176"/>
        <dbReference type="Rhea" id="RHEA-COMP:10000"/>
        <dbReference type="Rhea" id="RHEA-COMP:10001"/>
        <dbReference type="Rhea" id="RHEA-COMP:13337"/>
        <dbReference type="Rhea" id="RHEA-COMP:13338"/>
        <dbReference type="Rhea" id="RHEA-COMP:13339"/>
        <dbReference type="Rhea" id="RHEA-COMP:13340"/>
        <dbReference type="ChEBI" id="CHEBI:15378"/>
        <dbReference type="ChEBI" id="CHEBI:29950"/>
        <dbReference type="ChEBI" id="CHEBI:30616"/>
        <dbReference type="ChEBI" id="CHEBI:33019"/>
        <dbReference type="ChEBI" id="CHEBI:33737"/>
        <dbReference type="ChEBI" id="CHEBI:33738"/>
        <dbReference type="ChEBI" id="CHEBI:61963"/>
        <dbReference type="ChEBI" id="CHEBI:65315"/>
        <dbReference type="ChEBI" id="CHEBI:136798"/>
        <dbReference type="ChEBI" id="CHEBI:456215"/>
        <dbReference type="EC" id="2.8.1.4"/>
    </reaction>
</comment>
<evidence type="ECO:0000313" key="29">
    <source>
        <dbReference type="Proteomes" id="UP000503399"/>
    </source>
</evidence>
<dbReference type="Gene3D" id="3.30.2130.30">
    <property type="match status" value="1"/>
</dbReference>
<evidence type="ECO:0000256" key="26">
    <source>
        <dbReference type="RuleBase" id="RU004504"/>
    </source>
</evidence>
<comment type="catalytic activity">
    <reaction evidence="18 25">
        <text>[ThiS sulfur-carrier protein]-C-terminal Gly-Gly-AMP + S-sulfanyl-L-cysteinyl-[cysteine desulfurase] + AH2 = [ThiS sulfur-carrier protein]-C-terminal-Gly-aminoethanethioate + L-cysteinyl-[cysteine desulfurase] + A + AMP + 2 H(+)</text>
        <dbReference type="Rhea" id="RHEA:43340"/>
        <dbReference type="Rhea" id="RHEA-COMP:12157"/>
        <dbReference type="Rhea" id="RHEA-COMP:12158"/>
        <dbReference type="Rhea" id="RHEA-COMP:12910"/>
        <dbReference type="Rhea" id="RHEA-COMP:19908"/>
        <dbReference type="ChEBI" id="CHEBI:13193"/>
        <dbReference type="ChEBI" id="CHEBI:15378"/>
        <dbReference type="ChEBI" id="CHEBI:17499"/>
        <dbReference type="ChEBI" id="CHEBI:29950"/>
        <dbReference type="ChEBI" id="CHEBI:61963"/>
        <dbReference type="ChEBI" id="CHEBI:90618"/>
        <dbReference type="ChEBI" id="CHEBI:232372"/>
        <dbReference type="ChEBI" id="CHEBI:456215"/>
    </reaction>
</comment>
<reference evidence="28 29" key="1">
    <citation type="submission" date="2020-02" db="EMBL/GenBank/DDBJ databases">
        <authorList>
            <person name="Hogendoorn C."/>
        </authorList>
    </citation>
    <scope>NUCLEOTIDE SEQUENCE [LARGE SCALE GENOMIC DNA]</scope>
    <source>
        <strain evidence="28">R501</strain>
    </source>
</reference>
<dbReference type="AlphaFoldDB" id="A0A6F8ZGD2"/>
<keyword evidence="14" id="KW-0408">Iron</keyword>
<evidence type="ECO:0000256" key="14">
    <source>
        <dbReference type="ARBA" id="ARBA00023004"/>
    </source>
</evidence>
<keyword evidence="15" id="KW-0411">Iron-sulfur</keyword>
<dbReference type="SUPFAM" id="SSF53383">
    <property type="entry name" value="PLP-dependent transferases"/>
    <property type="match status" value="1"/>
</dbReference>
<dbReference type="GO" id="GO:0004810">
    <property type="term" value="F:CCA tRNA nucleotidyltransferase activity"/>
    <property type="evidence" value="ECO:0007669"/>
    <property type="project" value="InterPro"/>
</dbReference>
<dbReference type="KEGG" id="hfv:R50_1439"/>
<comment type="pathway">
    <text evidence="3 25">Cofactor biosynthesis; thiamine diphosphate biosynthesis.</text>
</comment>
<dbReference type="InterPro" id="IPR015421">
    <property type="entry name" value="PyrdxlP-dep_Trfase_major"/>
</dbReference>
<dbReference type="Pfam" id="PF22025">
    <property type="entry name" value="ThiI_fer"/>
    <property type="match status" value="1"/>
</dbReference>
<keyword evidence="7 25" id="KW-0808">Transferase</keyword>
<dbReference type="GO" id="GO:0005737">
    <property type="term" value="C:cytoplasm"/>
    <property type="evidence" value="ECO:0007669"/>
    <property type="project" value="UniProtKB-SubCell"/>
</dbReference>
<evidence type="ECO:0000256" key="19">
    <source>
        <dbReference type="ARBA" id="ARBA00058382"/>
    </source>
</evidence>
<feature type="binding site" evidence="25">
    <location>
        <position position="720"/>
    </location>
    <ligand>
        <name>ATP</name>
        <dbReference type="ChEBI" id="CHEBI:30616"/>
    </ligand>
</feature>
<keyword evidence="5 25" id="KW-0963">Cytoplasm</keyword>
<dbReference type="GO" id="GO:0034227">
    <property type="term" value="P:tRNA thio-modification"/>
    <property type="evidence" value="ECO:0007669"/>
    <property type="project" value="UniProtKB-UniRule"/>
</dbReference>
<dbReference type="GO" id="GO:0051536">
    <property type="term" value="F:iron-sulfur cluster binding"/>
    <property type="evidence" value="ECO:0007669"/>
    <property type="project" value="UniProtKB-KW"/>
</dbReference>
<accession>A0A6F8ZGD2</accession>
<evidence type="ECO:0000256" key="3">
    <source>
        <dbReference type="ARBA" id="ARBA00004948"/>
    </source>
</evidence>
<keyword evidence="10 25" id="KW-0067">ATP-binding</keyword>
<dbReference type="InterPro" id="IPR015424">
    <property type="entry name" value="PyrdxlP-dep_Trfase"/>
</dbReference>
<sequence length="837" mass="89635">MAGSAYLDNAATTRVRPEVTAVMREALEDTYGNPSSVHQAGRAARHLLERARETLASAIAVPPACLLFTSGGTEANNLALKGAMAAYGREGRHLVTTAIEHASVLDTARALERAGYTLTIVEPDRTGRIDPDRVAAAVRPDTVLVSVMLVNNEIGTVEPLSDIVRAVRAVRPRPPLVHMDAVQALGKIPVTPRLWGVDLASFSAHKIHGPKGTGALYVREGVRLVPLLTGGGQERNLRSGTENVAGIAGFAEAARLLLAEQPALRERWAAFKQRILDGLTPRLPGLAVNGPAPAEAAPHILNLSVPGVRGETLVHALAARGVYVSTASACSSHHSGPSHVLTALHLPADRLEGAIRISFSRETTEDDVDRLIAAVPEAVAEIRRPGPVRLPDPPRSLAVGPAAELPAGGAAEASRPAVAAAPAVPSPGPAEEAQPVVLVRYGEIGLKGENRRHFEHLLLTRIRHALEPWPDAAVHWSGGRIWVEPGTGGPPVLEALRRVFGTVALSPGERVPLDLDAMTRAGIRLLGAAVREDGAASFKVDTRRPNKRFPLNSLEVNRELGHRLHQAFPALRVDVHQPEVEVTVEVRDDAAYLYARSLPAVGGLPAGMSGRACALLSGGIDSPVAAWMMMKRGMTIIPVYFHSYPFTGDQTKDKVVELTRILAGWAGGRMRLWVVHFTEVQKAIYADAPARYGVAIMRRMMLRLAERIAGRERATALVTGESLGQVASQTAENIRSIAAVTRLPVLRPLIGLDKTEIMAKAQEIGTYPVSILPYEDCCTLFIPKHPATRSRPEDLERLEQGRDWEPLLQEALGRSEVLTVEAVPAPAPPVVAPVSGQ</sequence>
<dbReference type="GO" id="GO:0009228">
    <property type="term" value="P:thiamine biosynthetic process"/>
    <property type="evidence" value="ECO:0007669"/>
    <property type="project" value="UniProtKB-KW"/>
</dbReference>
<dbReference type="GO" id="GO:0005524">
    <property type="term" value="F:ATP binding"/>
    <property type="evidence" value="ECO:0007669"/>
    <property type="project" value="UniProtKB-UniRule"/>
</dbReference>
<dbReference type="FunFam" id="3.40.50.620:FF:000053">
    <property type="entry name" value="Probable tRNA sulfurtransferase"/>
    <property type="match status" value="1"/>
</dbReference>
<feature type="binding site" evidence="25">
    <location>
        <position position="698"/>
    </location>
    <ligand>
        <name>ATP</name>
        <dbReference type="ChEBI" id="CHEBI:30616"/>
    </ligand>
</feature>
<dbReference type="SUPFAM" id="SSF143437">
    <property type="entry name" value="THUMP domain-like"/>
    <property type="match status" value="1"/>
</dbReference>
<evidence type="ECO:0000313" key="28">
    <source>
        <dbReference type="EMBL" id="CAB1128945.1"/>
    </source>
</evidence>
<gene>
    <name evidence="25" type="primary">thiI</name>
    <name evidence="28" type="ORF">R50_1439</name>
</gene>
<dbReference type="Pfam" id="PF00266">
    <property type="entry name" value="Aminotran_5"/>
    <property type="match status" value="1"/>
</dbReference>
<evidence type="ECO:0000256" key="11">
    <source>
        <dbReference type="ARBA" id="ARBA00022884"/>
    </source>
</evidence>
<dbReference type="Proteomes" id="UP000503399">
    <property type="component" value="Chromosome"/>
</dbReference>
<evidence type="ECO:0000256" key="4">
    <source>
        <dbReference type="ARBA" id="ARBA00006490"/>
    </source>
</evidence>
<dbReference type="EC" id="2.8.1.4" evidence="25"/>
<evidence type="ECO:0000256" key="1">
    <source>
        <dbReference type="ARBA" id="ARBA00001933"/>
    </source>
</evidence>
<evidence type="ECO:0000259" key="27">
    <source>
        <dbReference type="PROSITE" id="PS51165"/>
    </source>
</evidence>
<dbReference type="Pfam" id="PF02568">
    <property type="entry name" value="ThiI"/>
    <property type="match status" value="1"/>
</dbReference>
<dbReference type="Gene3D" id="3.40.640.10">
    <property type="entry name" value="Type I PLP-dependent aspartate aminotransferase-like (Major domain)"/>
    <property type="match status" value="1"/>
</dbReference>
<dbReference type="Pfam" id="PF02926">
    <property type="entry name" value="THUMP"/>
    <property type="match status" value="1"/>
</dbReference>
<dbReference type="EMBL" id="LR778114">
    <property type="protein sequence ID" value="CAB1128945.1"/>
    <property type="molecule type" value="Genomic_DNA"/>
</dbReference>
<keyword evidence="9 25" id="KW-0547">Nucleotide-binding</keyword>
<proteinExistence type="inferred from homology"/>
<evidence type="ECO:0000256" key="9">
    <source>
        <dbReference type="ARBA" id="ARBA00022741"/>
    </source>
</evidence>
<dbReference type="Gene3D" id="1.10.260.50">
    <property type="match status" value="1"/>
</dbReference>
<evidence type="ECO:0000256" key="21">
    <source>
        <dbReference type="ARBA" id="ARBA00071867"/>
    </source>
</evidence>
<dbReference type="Gene3D" id="3.40.50.620">
    <property type="entry name" value="HUPs"/>
    <property type="match status" value="1"/>
</dbReference>
<dbReference type="InterPro" id="IPR015422">
    <property type="entry name" value="PyrdxlP-dep_Trfase_small"/>
</dbReference>
<dbReference type="GO" id="GO:0009229">
    <property type="term" value="P:thiamine diphosphate biosynthetic process"/>
    <property type="evidence" value="ECO:0007669"/>
    <property type="project" value="UniProtKB-UniRule"/>
</dbReference>
<dbReference type="InterPro" id="IPR049961">
    <property type="entry name" value="ThiI_N"/>
</dbReference>
<evidence type="ECO:0000256" key="20">
    <source>
        <dbReference type="ARBA" id="ARBA00061472"/>
    </source>
</evidence>
<evidence type="ECO:0000256" key="24">
    <source>
        <dbReference type="ARBA" id="ARBA00080570"/>
    </source>
</evidence>
<keyword evidence="13 25" id="KW-0784">Thiamine biosynthesis</keyword>
<dbReference type="InterPro" id="IPR049962">
    <property type="entry name" value="THUMP_ThiI"/>
</dbReference>
<dbReference type="HAMAP" id="MF_00021">
    <property type="entry name" value="ThiI"/>
    <property type="match status" value="1"/>
</dbReference>
<keyword evidence="12" id="KW-0663">Pyridoxal phosphate</keyword>
<dbReference type="InterPro" id="IPR003720">
    <property type="entry name" value="tRNA_STrfase"/>
</dbReference>
<dbReference type="GO" id="GO:0000049">
    <property type="term" value="F:tRNA binding"/>
    <property type="evidence" value="ECO:0007669"/>
    <property type="project" value="UniProtKB-UniRule"/>
</dbReference>